<evidence type="ECO:0000259" key="2">
    <source>
        <dbReference type="Pfam" id="PF13280"/>
    </source>
</evidence>
<dbReference type="PANTHER" id="PTHR34580">
    <property type="match status" value="1"/>
</dbReference>
<dbReference type="Pfam" id="PF13280">
    <property type="entry name" value="WYL"/>
    <property type="match status" value="1"/>
</dbReference>
<dbReference type="OrthoDB" id="9807255at2"/>
<gene>
    <name evidence="3" type="ORF">SAMN04488047_103240</name>
</gene>
<dbReference type="SUPFAM" id="SSF46785">
    <property type="entry name" value="Winged helix' DNA-binding domain"/>
    <property type="match status" value="1"/>
</dbReference>
<dbReference type="InterPro" id="IPR036388">
    <property type="entry name" value="WH-like_DNA-bd_sf"/>
</dbReference>
<dbReference type="InterPro" id="IPR036390">
    <property type="entry name" value="WH_DNA-bd_sf"/>
</dbReference>
<dbReference type="PROSITE" id="PS52050">
    <property type="entry name" value="WYL"/>
    <property type="match status" value="1"/>
</dbReference>
<sequence length="226" mass="25513">MHRTDRLYELIQILRDGRLHRAHEMARKLGVSLRTIYRDMETLMASGVPVQGSRGMGYRMTAPITLPPLNLTLAELEALQLGLMVVAEAGDDEQTAAAHALSDKIDAVLPEDRSAMPRELGLAVYPFAEAAHGFRHMPAIRAAIRARQKLRVSYSDTDGTDSQRTIRPLKLDYWGRVWTVTAWSETDADFRVLRADRIGELRVLPELFVEERGKTLMDYLERGRGS</sequence>
<feature type="domain" description="Helix-turn-helix type 11" evidence="1">
    <location>
        <begin position="6"/>
        <end position="59"/>
    </location>
</feature>
<reference evidence="3 4" key="1">
    <citation type="submission" date="2016-10" db="EMBL/GenBank/DDBJ databases">
        <authorList>
            <person name="de Groot N.N."/>
        </authorList>
    </citation>
    <scope>NUCLEOTIDE SEQUENCE [LARGE SCALE GENOMIC DNA]</scope>
    <source>
        <strain evidence="3 4">DSM 19547</strain>
    </source>
</reference>
<feature type="domain" description="WYL" evidence="2">
    <location>
        <begin position="136"/>
        <end position="203"/>
    </location>
</feature>
<dbReference type="InterPro" id="IPR013196">
    <property type="entry name" value="HTH_11"/>
</dbReference>
<evidence type="ECO:0000313" key="3">
    <source>
        <dbReference type="EMBL" id="SFP20036.1"/>
    </source>
</evidence>
<dbReference type="GO" id="GO:0003677">
    <property type="term" value="F:DNA binding"/>
    <property type="evidence" value="ECO:0007669"/>
    <property type="project" value="UniProtKB-KW"/>
</dbReference>
<dbReference type="Pfam" id="PF08279">
    <property type="entry name" value="HTH_11"/>
    <property type="match status" value="1"/>
</dbReference>
<dbReference type="STRING" id="441119.SAMN04488047_103240"/>
<dbReference type="Gene3D" id="1.10.10.10">
    <property type="entry name" value="Winged helix-like DNA-binding domain superfamily/Winged helix DNA-binding domain"/>
    <property type="match status" value="1"/>
</dbReference>
<dbReference type="PANTHER" id="PTHR34580:SF3">
    <property type="entry name" value="PROTEIN PAFB"/>
    <property type="match status" value="1"/>
</dbReference>
<dbReference type="AlphaFoldDB" id="A0A1I5NFA0"/>
<organism evidence="3 4">
    <name type="scientific">Tranquillimonas alkanivorans</name>
    <dbReference type="NCBI Taxonomy" id="441119"/>
    <lineage>
        <taxon>Bacteria</taxon>
        <taxon>Pseudomonadati</taxon>
        <taxon>Pseudomonadota</taxon>
        <taxon>Alphaproteobacteria</taxon>
        <taxon>Rhodobacterales</taxon>
        <taxon>Roseobacteraceae</taxon>
        <taxon>Tranquillimonas</taxon>
    </lineage>
</organism>
<protein>
    <submittedName>
        <fullName evidence="3">Predicted DNA-binding transcriptional regulator YafY, contains an HTH and WYL domains</fullName>
    </submittedName>
</protein>
<proteinExistence type="predicted"/>
<dbReference type="EMBL" id="FOXA01000003">
    <property type="protein sequence ID" value="SFP20036.1"/>
    <property type="molecule type" value="Genomic_DNA"/>
</dbReference>
<dbReference type="InterPro" id="IPR026881">
    <property type="entry name" value="WYL_dom"/>
</dbReference>
<evidence type="ECO:0000259" key="1">
    <source>
        <dbReference type="Pfam" id="PF08279"/>
    </source>
</evidence>
<dbReference type="RefSeq" id="WP_093419347.1">
    <property type="nucleotide sequence ID" value="NZ_FOXA01000003.1"/>
</dbReference>
<keyword evidence="3" id="KW-0238">DNA-binding</keyword>
<dbReference type="Proteomes" id="UP000199356">
    <property type="component" value="Unassembled WGS sequence"/>
</dbReference>
<dbReference type="InterPro" id="IPR051534">
    <property type="entry name" value="CBASS_pafABC_assoc_protein"/>
</dbReference>
<accession>A0A1I5NFA0</accession>
<keyword evidence="4" id="KW-1185">Reference proteome</keyword>
<name>A0A1I5NFA0_9RHOB</name>
<evidence type="ECO:0000313" key="4">
    <source>
        <dbReference type="Proteomes" id="UP000199356"/>
    </source>
</evidence>